<keyword evidence="5 7" id="KW-1133">Transmembrane helix</keyword>
<dbReference type="Proteomes" id="UP000580891">
    <property type="component" value="Unassembled WGS sequence"/>
</dbReference>
<keyword evidence="9" id="KW-1185">Reference proteome</keyword>
<feature type="transmembrane region" description="Helical" evidence="7">
    <location>
        <begin position="221"/>
        <end position="242"/>
    </location>
</feature>
<accession>A0A7W0BU04</accession>
<feature type="transmembrane region" description="Helical" evidence="7">
    <location>
        <begin position="71"/>
        <end position="94"/>
    </location>
</feature>
<keyword evidence="3" id="KW-1003">Cell membrane</keyword>
<evidence type="ECO:0000313" key="8">
    <source>
        <dbReference type="EMBL" id="MBA2870293.1"/>
    </source>
</evidence>
<dbReference type="Gene3D" id="1.20.1250.20">
    <property type="entry name" value="MFS general substrate transporter like domains"/>
    <property type="match status" value="1"/>
</dbReference>
<protein>
    <submittedName>
        <fullName evidence="8">MFS family permease</fullName>
    </submittedName>
</protein>
<feature type="transmembrane region" description="Helical" evidence="7">
    <location>
        <begin position="374"/>
        <end position="395"/>
    </location>
</feature>
<name>A0A7W0BU04_9BACL</name>
<evidence type="ECO:0000256" key="3">
    <source>
        <dbReference type="ARBA" id="ARBA00022475"/>
    </source>
</evidence>
<dbReference type="PANTHER" id="PTHR23513">
    <property type="entry name" value="INTEGRAL MEMBRANE EFFLUX PROTEIN-RELATED"/>
    <property type="match status" value="1"/>
</dbReference>
<sequence>MRNRSFRYLVVGQSLANGGDLFYIVGLMALLYNLSQSSFYMALIPFVVTISRLVCGLFVPILLDKYELKKLLFVSQLWKSVLLLFLGALVAFFISNDTLLHIFIFVSFISFLDGVAHPARNAMIPRLIEESDLVRANSILSVIDQTIQFGGWAAGGVLASFLPPSHLIWLTFLLFVGSTFCMWKMKNVYLDNVAKETNPSVWNAMKEGWIYIFHHKWLRSFHAMVLLESMAGAVWIAAILYVYAAENLRAGTSWWGYINASFFAGFIVGGIIAWKISYVIQKHLFFSIFLGSLGTSIITFVFGMNTVAFLSLVFSFVYGLFEQLKVIGMQAILQKNVSDFILPKVYAAQQVVMTISFGGMTLFFGWITEIYGPKVVFAISASFLLLSSLFCFTFLSSSYKMEKGVQNVK</sequence>
<dbReference type="AlphaFoldDB" id="A0A7W0BU04"/>
<evidence type="ECO:0000256" key="1">
    <source>
        <dbReference type="ARBA" id="ARBA00004651"/>
    </source>
</evidence>
<dbReference type="InterPro" id="IPR010290">
    <property type="entry name" value="TM_effector"/>
</dbReference>
<evidence type="ECO:0000256" key="7">
    <source>
        <dbReference type="SAM" id="Phobius"/>
    </source>
</evidence>
<feature type="transmembrane region" description="Helical" evidence="7">
    <location>
        <begin position="7"/>
        <end position="32"/>
    </location>
</feature>
<dbReference type="RefSeq" id="WP_181535952.1">
    <property type="nucleotide sequence ID" value="NZ_JACDUU010000001.1"/>
</dbReference>
<evidence type="ECO:0000256" key="2">
    <source>
        <dbReference type="ARBA" id="ARBA00022448"/>
    </source>
</evidence>
<keyword evidence="6 7" id="KW-0472">Membrane</keyword>
<evidence type="ECO:0000256" key="6">
    <source>
        <dbReference type="ARBA" id="ARBA00023136"/>
    </source>
</evidence>
<dbReference type="SUPFAM" id="SSF103473">
    <property type="entry name" value="MFS general substrate transporter"/>
    <property type="match status" value="1"/>
</dbReference>
<comment type="subcellular location">
    <subcellularLocation>
        <location evidence="1">Cell membrane</location>
        <topology evidence="1">Multi-pass membrane protein</topology>
    </subcellularLocation>
</comment>
<dbReference type="CDD" id="cd06173">
    <property type="entry name" value="MFS_MefA_like"/>
    <property type="match status" value="1"/>
</dbReference>
<gene>
    <name evidence="8" type="ORF">HNQ85_000551</name>
</gene>
<organism evidence="8 9">
    <name type="scientific">[Anoxybacillus] calidus</name>
    <dbReference type="NCBI Taxonomy" id="575178"/>
    <lineage>
        <taxon>Bacteria</taxon>
        <taxon>Bacillati</taxon>
        <taxon>Bacillota</taxon>
        <taxon>Bacilli</taxon>
        <taxon>Bacillales</taxon>
        <taxon>Anoxybacillaceae</taxon>
        <taxon>Paranoxybacillus</taxon>
    </lineage>
</organism>
<dbReference type="InterPro" id="IPR036259">
    <property type="entry name" value="MFS_trans_sf"/>
</dbReference>
<keyword evidence="4 7" id="KW-0812">Transmembrane</keyword>
<comment type="caution">
    <text evidence="8">The sequence shown here is derived from an EMBL/GenBank/DDBJ whole genome shotgun (WGS) entry which is preliminary data.</text>
</comment>
<dbReference type="PANTHER" id="PTHR23513:SF19">
    <property type="entry name" value="MAJOR FACILITATOR SUPERFAMILY (MFS) PROFILE DOMAIN-CONTAINING PROTEIN"/>
    <property type="match status" value="1"/>
</dbReference>
<keyword evidence="2" id="KW-0813">Transport</keyword>
<feature type="transmembrane region" description="Helical" evidence="7">
    <location>
        <begin position="345"/>
        <end position="368"/>
    </location>
</feature>
<evidence type="ECO:0000313" key="9">
    <source>
        <dbReference type="Proteomes" id="UP000580891"/>
    </source>
</evidence>
<dbReference type="GO" id="GO:0005886">
    <property type="term" value="C:plasma membrane"/>
    <property type="evidence" value="ECO:0007669"/>
    <property type="project" value="UniProtKB-SubCell"/>
</dbReference>
<evidence type="ECO:0000256" key="4">
    <source>
        <dbReference type="ARBA" id="ARBA00022692"/>
    </source>
</evidence>
<feature type="transmembrane region" description="Helical" evidence="7">
    <location>
        <begin position="308"/>
        <end position="333"/>
    </location>
</feature>
<dbReference type="Pfam" id="PF05977">
    <property type="entry name" value="MFS_3"/>
    <property type="match status" value="1"/>
</dbReference>
<proteinExistence type="predicted"/>
<feature type="transmembrane region" description="Helical" evidence="7">
    <location>
        <begin position="38"/>
        <end position="59"/>
    </location>
</feature>
<evidence type="ECO:0000256" key="5">
    <source>
        <dbReference type="ARBA" id="ARBA00022989"/>
    </source>
</evidence>
<feature type="transmembrane region" description="Helical" evidence="7">
    <location>
        <begin position="254"/>
        <end position="272"/>
    </location>
</feature>
<dbReference type="EMBL" id="JACDUU010000001">
    <property type="protein sequence ID" value="MBA2870293.1"/>
    <property type="molecule type" value="Genomic_DNA"/>
</dbReference>
<feature type="transmembrane region" description="Helical" evidence="7">
    <location>
        <begin position="284"/>
        <end position="302"/>
    </location>
</feature>
<reference evidence="8 9" key="1">
    <citation type="submission" date="2020-07" db="EMBL/GenBank/DDBJ databases">
        <title>Genomic Encyclopedia of Type Strains, Phase IV (KMG-IV): sequencing the most valuable type-strain genomes for metagenomic binning, comparative biology and taxonomic classification.</title>
        <authorList>
            <person name="Goeker M."/>
        </authorList>
    </citation>
    <scope>NUCLEOTIDE SEQUENCE [LARGE SCALE GENOMIC DNA]</scope>
    <source>
        <strain evidence="8 9">DSM 25220</strain>
    </source>
</reference>